<evidence type="ECO:0000313" key="2">
    <source>
        <dbReference type="EMBL" id="MEN7536451.1"/>
    </source>
</evidence>
<sequence length="164" mass="17025">MAPTQKTQAPKPATATAVTAPEPTSTAGTEEAKSRFNAAIGEAKAGAAALKSEASARSHDMADDAMARAGDLAVEGKAKASDALVSLSKLVEENAAMIDEKFGAKYGDYARRASGYLTDSAKTLNEKSYEELGEDAREAIRKSPATAVGVAAIAGFLVSRLFRR</sequence>
<reference evidence="2 3" key="1">
    <citation type="submission" date="2024-05" db="EMBL/GenBank/DDBJ databases">
        <authorList>
            <person name="Park S."/>
        </authorList>
    </citation>
    <scope>NUCLEOTIDE SEQUENCE [LARGE SCALE GENOMIC DNA]</scope>
    <source>
        <strain evidence="2 3">DGU5</strain>
    </source>
</reference>
<accession>A0ABV0CUW7</accession>
<proteinExistence type="predicted"/>
<evidence type="ECO:0000256" key="1">
    <source>
        <dbReference type="SAM" id="MobiDB-lite"/>
    </source>
</evidence>
<evidence type="ECO:0008006" key="4">
    <source>
        <dbReference type="Google" id="ProtNLM"/>
    </source>
</evidence>
<comment type="caution">
    <text evidence="2">The sequence shown here is derived from an EMBL/GenBank/DDBJ whole genome shotgun (WGS) entry which is preliminary data.</text>
</comment>
<protein>
    <recommendedName>
        <fullName evidence="4">DUF883 domain-containing protein</fullName>
    </recommendedName>
</protein>
<dbReference type="Proteomes" id="UP001484535">
    <property type="component" value="Unassembled WGS sequence"/>
</dbReference>
<organism evidence="2 3">
    <name type="scientific">Aurantiacibacter flavus</name>
    <dbReference type="NCBI Taxonomy" id="3145232"/>
    <lineage>
        <taxon>Bacteria</taxon>
        <taxon>Pseudomonadati</taxon>
        <taxon>Pseudomonadota</taxon>
        <taxon>Alphaproteobacteria</taxon>
        <taxon>Sphingomonadales</taxon>
        <taxon>Erythrobacteraceae</taxon>
        <taxon>Aurantiacibacter</taxon>
    </lineage>
</organism>
<keyword evidence="3" id="KW-1185">Reference proteome</keyword>
<dbReference type="RefSeq" id="WP_346783883.1">
    <property type="nucleotide sequence ID" value="NZ_JBDLBR010000001.1"/>
</dbReference>
<feature type="region of interest" description="Disordered" evidence="1">
    <location>
        <begin position="1"/>
        <end position="32"/>
    </location>
</feature>
<evidence type="ECO:0000313" key="3">
    <source>
        <dbReference type="Proteomes" id="UP001484535"/>
    </source>
</evidence>
<gene>
    <name evidence="2" type="ORF">ABDJ38_04625</name>
</gene>
<dbReference type="EMBL" id="JBDLBR010000001">
    <property type="protein sequence ID" value="MEN7536451.1"/>
    <property type="molecule type" value="Genomic_DNA"/>
</dbReference>
<feature type="compositionally biased region" description="Low complexity" evidence="1">
    <location>
        <begin position="1"/>
        <end position="27"/>
    </location>
</feature>
<name>A0ABV0CUW7_9SPHN</name>